<dbReference type="Proteomes" id="UP000246078">
    <property type="component" value="Unassembled WGS sequence"/>
</dbReference>
<dbReference type="InterPro" id="IPR027417">
    <property type="entry name" value="P-loop_NTPase"/>
</dbReference>
<dbReference type="GO" id="GO:0005525">
    <property type="term" value="F:GTP binding"/>
    <property type="evidence" value="ECO:0007669"/>
    <property type="project" value="InterPro"/>
</dbReference>
<dbReference type="FunFam" id="2.40.30.10:FF:000010">
    <property type="entry name" value="Translation elongation factor 2"/>
    <property type="match status" value="1"/>
</dbReference>
<dbReference type="GO" id="GO:0005829">
    <property type="term" value="C:cytosol"/>
    <property type="evidence" value="ECO:0007669"/>
    <property type="project" value="TreeGrafter"/>
</dbReference>
<dbReference type="VEuPathDB" id="TriTrypDB:TcBrA4_0003320"/>
<evidence type="ECO:0000256" key="1">
    <source>
        <dbReference type="ARBA" id="ARBA00022490"/>
    </source>
</evidence>
<protein>
    <submittedName>
        <fullName evidence="5">Putative elongation factor 2</fullName>
    </submittedName>
</protein>
<keyword evidence="2 5" id="KW-0251">Elongation factor</keyword>
<dbReference type="Gene3D" id="3.90.1430.10">
    <property type="entry name" value="Yeast translation eEF2 (G' domain)"/>
    <property type="match status" value="1"/>
</dbReference>
<keyword evidence="3" id="KW-0648">Protein biosynthesis</keyword>
<evidence type="ECO:0000259" key="4">
    <source>
        <dbReference type="Pfam" id="PF03144"/>
    </source>
</evidence>
<dbReference type="VEuPathDB" id="TriTrypDB:TcCL_ESM02028"/>
<dbReference type="AlphaFoldDB" id="A0A2V2WQD0"/>
<evidence type="ECO:0000313" key="5">
    <source>
        <dbReference type="EMBL" id="PWV09899.1"/>
    </source>
</evidence>
<dbReference type="PANTHER" id="PTHR42908:SF10">
    <property type="entry name" value="EUKARYOTIC TRANSLATION ELONGATION FACTOR 2"/>
    <property type="match status" value="1"/>
</dbReference>
<organism evidence="5 6">
    <name type="scientific">Trypanosoma cruzi</name>
    <dbReference type="NCBI Taxonomy" id="5693"/>
    <lineage>
        <taxon>Eukaryota</taxon>
        <taxon>Discoba</taxon>
        <taxon>Euglenozoa</taxon>
        <taxon>Kinetoplastea</taxon>
        <taxon>Metakinetoplastina</taxon>
        <taxon>Trypanosomatida</taxon>
        <taxon>Trypanosomatidae</taxon>
        <taxon>Trypanosoma</taxon>
        <taxon>Schizotrypanum</taxon>
    </lineage>
</organism>
<dbReference type="GO" id="GO:0003746">
    <property type="term" value="F:translation elongation factor activity"/>
    <property type="evidence" value="ECO:0007669"/>
    <property type="project" value="UniProtKB-KW"/>
</dbReference>
<dbReference type="Gene3D" id="2.40.30.10">
    <property type="entry name" value="Translation factors"/>
    <property type="match status" value="1"/>
</dbReference>
<accession>A0A2V2WQD0</accession>
<dbReference type="GO" id="GO:0003924">
    <property type="term" value="F:GTPase activity"/>
    <property type="evidence" value="ECO:0007669"/>
    <property type="project" value="TreeGrafter"/>
</dbReference>
<feature type="domain" description="Translation elongation factor EFTu-like" evidence="4">
    <location>
        <begin position="202"/>
        <end position="277"/>
    </location>
</feature>
<dbReference type="InterPro" id="IPR004161">
    <property type="entry name" value="EFTu-like_2"/>
</dbReference>
<dbReference type="GO" id="GO:0043022">
    <property type="term" value="F:ribosome binding"/>
    <property type="evidence" value="ECO:0007669"/>
    <property type="project" value="TreeGrafter"/>
</dbReference>
<reference evidence="5 6" key="1">
    <citation type="journal article" date="2018" name="Microb. Genom.">
        <title>Expanding an expanded genome: long-read sequencing of Trypanosoma cruzi.</title>
        <authorList>
            <person name="Berna L."/>
            <person name="Rodriguez M."/>
            <person name="Chiribao M.L."/>
            <person name="Parodi-Talice A."/>
            <person name="Pita S."/>
            <person name="Rijo G."/>
            <person name="Alvarez-Valin F."/>
            <person name="Robello C."/>
        </authorList>
    </citation>
    <scope>NUCLEOTIDE SEQUENCE [LARGE SCALE GENOMIC DNA]</scope>
    <source>
        <strain evidence="5 6">TCC</strain>
    </source>
</reference>
<dbReference type="EMBL" id="PRFC01000073">
    <property type="protein sequence ID" value="PWV09899.1"/>
    <property type="molecule type" value="Genomic_DNA"/>
</dbReference>
<dbReference type="FunFam" id="3.90.1430.10:FF:000002">
    <property type="entry name" value="Elongation factor like GTPase 1"/>
    <property type="match status" value="1"/>
</dbReference>
<dbReference type="VEuPathDB" id="TriTrypDB:TcG_02412"/>
<dbReference type="VEuPathDB" id="TriTrypDB:Tc_MARK_6823"/>
<dbReference type="CDD" id="cd16268">
    <property type="entry name" value="EF2_II"/>
    <property type="match status" value="1"/>
</dbReference>
<dbReference type="Pfam" id="PF03144">
    <property type="entry name" value="GTP_EFTU_D2"/>
    <property type="match status" value="1"/>
</dbReference>
<evidence type="ECO:0000313" key="6">
    <source>
        <dbReference type="Proteomes" id="UP000246078"/>
    </source>
</evidence>
<dbReference type="SUPFAM" id="SSF50447">
    <property type="entry name" value="Translation proteins"/>
    <property type="match status" value="1"/>
</dbReference>
<dbReference type="VEuPathDB" id="TriTrypDB:C3747_73g208"/>
<name>A0A2V2WQD0_TRYCR</name>
<gene>
    <name evidence="5" type="ORF">C3747_73g208</name>
</gene>
<comment type="caution">
    <text evidence="5">The sequence shown here is derived from an EMBL/GenBank/DDBJ whole genome shotgun (WGS) entry which is preliminary data.</text>
</comment>
<dbReference type="InterPro" id="IPR009000">
    <property type="entry name" value="Transl_B-barrel_sf"/>
</dbReference>
<proteinExistence type="predicted"/>
<keyword evidence="1" id="KW-0963">Cytoplasm</keyword>
<dbReference type="SUPFAM" id="SSF52540">
    <property type="entry name" value="P-loop containing nucleoside triphosphate hydrolases"/>
    <property type="match status" value="1"/>
</dbReference>
<sequence length="322" mass="36162">MGDVQVYPEKGTVAIGSGLQAWAFSVTRFAKMYAAKFGVDEAKMCERLWGDNFFDAKNKKWIKSETNAAGERVRRAFCQFCLDPIYQIFDAVMTEKQEKVDKMLKSLNISLTADEREQVPKKLLKSIMMKFLPAAETLLQMIVAHLPSPKKAQSYRAEMLYSGESGPDDKYYVGIKNCDPEAPLMLYISKMVPTADRGRFFAFGRIFAGKVRSGQKVRIMGNNYVFGKKQDLYEDKPVQRTVLMMGRYQEAVEDMPCGNVVGLVGVDKYIVKSATITDDGESPHPLRDMKYSVSPVVRVAVEAKKPLRPAEACRGSEAPLEV</sequence>
<dbReference type="GO" id="GO:1990904">
    <property type="term" value="C:ribonucleoprotein complex"/>
    <property type="evidence" value="ECO:0007669"/>
    <property type="project" value="TreeGrafter"/>
</dbReference>
<dbReference type="VEuPathDB" id="TriTrypDB:C4B63_13g154"/>
<dbReference type="VEuPathDB" id="TriTrypDB:TCSYLVIO_009936"/>
<dbReference type="VEuPathDB" id="TriTrypDB:TcCLB.508169.20"/>
<dbReference type="VEuPathDB" id="TriTrypDB:TCDM_01229"/>
<dbReference type="VEuPathDB" id="TriTrypDB:TcYC6_0080640"/>
<evidence type="ECO:0000256" key="3">
    <source>
        <dbReference type="ARBA" id="ARBA00022917"/>
    </source>
</evidence>
<dbReference type="PANTHER" id="PTHR42908">
    <property type="entry name" value="TRANSLATION ELONGATION FACTOR-RELATED"/>
    <property type="match status" value="1"/>
</dbReference>
<evidence type="ECO:0000256" key="2">
    <source>
        <dbReference type="ARBA" id="ARBA00022768"/>
    </source>
</evidence>